<dbReference type="GO" id="GO:0006423">
    <property type="term" value="P:cysteinyl-tRNA aminoacylation"/>
    <property type="evidence" value="ECO:0007669"/>
    <property type="project" value="InterPro"/>
</dbReference>
<dbReference type="CDD" id="cd00672">
    <property type="entry name" value="CysRS_core"/>
    <property type="match status" value="1"/>
</dbReference>
<dbReference type="PANTHER" id="PTHR10890">
    <property type="entry name" value="CYSTEINYL-TRNA SYNTHETASE"/>
    <property type="match status" value="1"/>
</dbReference>
<keyword evidence="8" id="KW-0648">Protein biosynthesis</keyword>
<evidence type="ECO:0000256" key="11">
    <source>
        <dbReference type="SAM" id="MobiDB-lite"/>
    </source>
</evidence>
<dbReference type="InParanoid" id="A0A2R5G1Z0"/>
<evidence type="ECO:0000256" key="3">
    <source>
        <dbReference type="ARBA" id="ARBA00022598"/>
    </source>
</evidence>
<evidence type="ECO:0000256" key="8">
    <source>
        <dbReference type="ARBA" id="ARBA00022917"/>
    </source>
</evidence>
<gene>
    <name evidence="13" type="ORF">FCC1311_007742</name>
</gene>
<dbReference type="SUPFAM" id="SSF47323">
    <property type="entry name" value="Anticodon-binding domain of a subclass of class I aminoacyl-tRNA synthetases"/>
    <property type="match status" value="1"/>
</dbReference>
<dbReference type="GO" id="GO:0004817">
    <property type="term" value="F:cysteine-tRNA ligase activity"/>
    <property type="evidence" value="ECO:0007669"/>
    <property type="project" value="UniProtKB-EC"/>
</dbReference>
<sequence>MYVCGPTVYDAAHLGHARTYVQFDAIRRILREVYGWQVAFFMNITDVDDKILERARTSGTPWRDLAQKHESTFFRDMRRLGVQPPTLAPRATESIEPMIAHIEDLVAQDLAYVGTNTGSVYFSTADFDKSVEQHPQFRYGALDPSRAAPTGVDSAAASAAAVAAVESDPDAGPFGSSDLASGVSGEKRSAKDFALWKCIPDAPADESWDSPWGPGRPGWHAECAVMIKHTAGTIRQDGRLDIHGGGIDLRFPHHENERAQSQTCCGPDPWTSHFLHTGHLHIAGRKMSKSLKNFITIGELLDGPVEALPPGFQPLTARQMRLLFLNVRYNAPMELTAEAVQSTLKLDARLEDTFARVRLAAEAQDALAPSRSWAQHDTQLLAEADRFQHAFRAALRSDFDTASGLRLAHEFAASIHAYLSGETAPQPNVAQQALQELRSALSILGIGASDNYALPGYGASGSSRGQDVASGPSSEELTNALVDFRSAIREAAQGKDFPALFAACDQLRDVVLPSLGVRLVDHEKASTWSPCAPVSPSSTEPSSQPSPSPPRDEPEAPVAPQELFRGSPDYSDFDADGVPTHGANGEELSKNARKKLLKRMKIHTDKYERWLARQKS</sequence>
<dbReference type="InterPro" id="IPR015803">
    <property type="entry name" value="Cys-tRNA-ligase"/>
</dbReference>
<evidence type="ECO:0000259" key="12">
    <source>
        <dbReference type="Pfam" id="PF01406"/>
    </source>
</evidence>
<evidence type="ECO:0000256" key="7">
    <source>
        <dbReference type="ARBA" id="ARBA00022840"/>
    </source>
</evidence>
<dbReference type="Gene3D" id="3.40.50.620">
    <property type="entry name" value="HUPs"/>
    <property type="match status" value="1"/>
</dbReference>
<dbReference type="GO" id="GO:0005524">
    <property type="term" value="F:ATP binding"/>
    <property type="evidence" value="ECO:0007669"/>
    <property type="project" value="UniProtKB-KW"/>
</dbReference>
<dbReference type="OrthoDB" id="438179at2759"/>
<evidence type="ECO:0000256" key="4">
    <source>
        <dbReference type="ARBA" id="ARBA00022723"/>
    </source>
</evidence>
<dbReference type="InterPro" id="IPR032678">
    <property type="entry name" value="tRNA-synt_1_cat_dom"/>
</dbReference>
<organism evidence="13 14">
    <name type="scientific">Hondaea fermentalgiana</name>
    <dbReference type="NCBI Taxonomy" id="2315210"/>
    <lineage>
        <taxon>Eukaryota</taxon>
        <taxon>Sar</taxon>
        <taxon>Stramenopiles</taxon>
        <taxon>Bigyra</taxon>
        <taxon>Labyrinthulomycetes</taxon>
        <taxon>Thraustochytrida</taxon>
        <taxon>Thraustochytriidae</taxon>
        <taxon>Hondaea</taxon>
    </lineage>
</organism>
<evidence type="ECO:0000256" key="6">
    <source>
        <dbReference type="ARBA" id="ARBA00022833"/>
    </source>
</evidence>
<name>A0A2R5G1Z0_9STRA</name>
<evidence type="ECO:0000256" key="2">
    <source>
        <dbReference type="ARBA" id="ARBA00012832"/>
    </source>
</evidence>
<protein>
    <recommendedName>
        <fullName evidence="2">cysteine--tRNA ligase</fullName>
        <ecNumber evidence="2">6.1.1.16</ecNumber>
    </recommendedName>
    <alternativeName>
        <fullName evidence="10">Cysteinyl-tRNA synthetase</fullName>
    </alternativeName>
</protein>
<evidence type="ECO:0000256" key="10">
    <source>
        <dbReference type="ARBA" id="ARBA00031499"/>
    </source>
</evidence>
<dbReference type="EC" id="6.1.1.16" evidence="2"/>
<evidence type="ECO:0000256" key="1">
    <source>
        <dbReference type="ARBA" id="ARBA00001947"/>
    </source>
</evidence>
<dbReference type="PANTHER" id="PTHR10890:SF3">
    <property type="entry name" value="CYSTEINE--TRNA LIGASE, CYTOPLASMIC"/>
    <property type="match status" value="1"/>
</dbReference>
<dbReference type="InterPro" id="IPR014729">
    <property type="entry name" value="Rossmann-like_a/b/a_fold"/>
</dbReference>
<keyword evidence="6" id="KW-0862">Zinc</keyword>
<dbReference type="InterPro" id="IPR009080">
    <property type="entry name" value="tRNAsynth_Ia_anticodon-bd"/>
</dbReference>
<evidence type="ECO:0000313" key="14">
    <source>
        <dbReference type="Proteomes" id="UP000241890"/>
    </source>
</evidence>
<keyword evidence="9" id="KW-0030">Aminoacyl-tRNA synthetase</keyword>
<evidence type="ECO:0000313" key="13">
    <source>
        <dbReference type="EMBL" id="GBG24555.1"/>
    </source>
</evidence>
<keyword evidence="7" id="KW-0067">ATP-binding</keyword>
<evidence type="ECO:0000256" key="5">
    <source>
        <dbReference type="ARBA" id="ARBA00022741"/>
    </source>
</evidence>
<accession>A0A2R5G1Z0</accession>
<keyword evidence="4" id="KW-0479">Metal-binding</keyword>
<dbReference type="EMBL" id="BEYU01000006">
    <property type="protein sequence ID" value="GBG24555.1"/>
    <property type="molecule type" value="Genomic_DNA"/>
</dbReference>
<dbReference type="InterPro" id="IPR024909">
    <property type="entry name" value="Cys-tRNA/MSH_ligase"/>
</dbReference>
<dbReference type="GO" id="GO:0005737">
    <property type="term" value="C:cytoplasm"/>
    <property type="evidence" value="ECO:0007669"/>
    <property type="project" value="TreeGrafter"/>
</dbReference>
<dbReference type="Pfam" id="PF01406">
    <property type="entry name" value="tRNA-synt_1e"/>
    <property type="match status" value="1"/>
</dbReference>
<dbReference type="PRINTS" id="PR00983">
    <property type="entry name" value="TRNASYNTHCYS"/>
</dbReference>
<feature type="region of interest" description="Disordered" evidence="11">
    <location>
        <begin position="526"/>
        <end position="592"/>
    </location>
</feature>
<keyword evidence="14" id="KW-1185">Reference proteome</keyword>
<keyword evidence="3 13" id="KW-0436">Ligase</keyword>
<reference evidence="13 14" key="1">
    <citation type="submission" date="2017-12" db="EMBL/GenBank/DDBJ databases">
        <title>Sequencing, de novo assembly and annotation of complete genome of a new Thraustochytrid species, strain FCC1311.</title>
        <authorList>
            <person name="Sedici K."/>
            <person name="Godart F."/>
            <person name="Aiese Cigliano R."/>
            <person name="Sanseverino W."/>
            <person name="Barakat M."/>
            <person name="Ortet P."/>
            <person name="Marechal E."/>
            <person name="Cagnac O."/>
            <person name="Amato A."/>
        </authorList>
    </citation>
    <scope>NUCLEOTIDE SEQUENCE [LARGE SCALE GENOMIC DNA]</scope>
</reference>
<feature type="domain" description="tRNA synthetases class I catalytic" evidence="12">
    <location>
        <begin position="1"/>
        <end position="343"/>
    </location>
</feature>
<keyword evidence="5" id="KW-0547">Nucleotide-binding</keyword>
<feature type="compositionally biased region" description="Low complexity" evidence="11">
    <location>
        <begin position="534"/>
        <end position="543"/>
    </location>
</feature>
<evidence type="ECO:0000256" key="9">
    <source>
        <dbReference type="ARBA" id="ARBA00023146"/>
    </source>
</evidence>
<proteinExistence type="inferred from homology"/>
<dbReference type="SUPFAM" id="SSF52374">
    <property type="entry name" value="Nucleotidylyl transferase"/>
    <property type="match status" value="1"/>
</dbReference>
<dbReference type="Gene3D" id="1.20.120.1910">
    <property type="entry name" value="Cysteine-tRNA ligase, C-terminal anti-codon recognition domain"/>
    <property type="match status" value="1"/>
</dbReference>
<comment type="cofactor">
    <cofactor evidence="1">
        <name>Zn(2+)</name>
        <dbReference type="ChEBI" id="CHEBI:29105"/>
    </cofactor>
</comment>
<dbReference type="HAMAP" id="MF_00041">
    <property type="entry name" value="Cys_tRNA_synth"/>
    <property type="match status" value="1"/>
</dbReference>
<dbReference type="AlphaFoldDB" id="A0A2R5G1Z0"/>
<comment type="caution">
    <text evidence="13">The sequence shown here is derived from an EMBL/GenBank/DDBJ whole genome shotgun (WGS) entry which is preliminary data.</text>
</comment>
<dbReference type="NCBIfam" id="TIGR00435">
    <property type="entry name" value="cysS"/>
    <property type="match status" value="1"/>
</dbReference>
<dbReference type="GO" id="GO:0046872">
    <property type="term" value="F:metal ion binding"/>
    <property type="evidence" value="ECO:0007669"/>
    <property type="project" value="UniProtKB-KW"/>
</dbReference>
<dbReference type="Proteomes" id="UP000241890">
    <property type="component" value="Unassembled WGS sequence"/>
</dbReference>